<dbReference type="PANTHER" id="PTHR28660">
    <property type="entry name" value="COILED-COIL DOMAIN-CONTAINING PROTEIN 73"/>
    <property type="match status" value="1"/>
</dbReference>
<feature type="coiled-coil region" evidence="1">
    <location>
        <begin position="212"/>
        <end position="253"/>
    </location>
</feature>
<organism evidence="2 3">
    <name type="scientific">Microcaecilia unicolor</name>
    <dbReference type="NCBI Taxonomy" id="1415580"/>
    <lineage>
        <taxon>Eukaryota</taxon>
        <taxon>Metazoa</taxon>
        <taxon>Chordata</taxon>
        <taxon>Craniata</taxon>
        <taxon>Vertebrata</taxon>
        <taxon>Euteleostomi</taxon>
        <taxon>Amphibia</taxon>
        <taxon>Gymnophiona</taxon>
        <taxon>Siphonopidae</taxon>
        <taxon>Microcaecilia</taxon>
    </lineage>
</organism>
<keyword evidence="1" id="KW-0175">Coiled coil</keyword>
<dbReference type="GeneID" id="115469634"/>
<evidence type="ECO:0000256" key="1">
    <source>
        <dbReference type="SAM" id="Coils"/>
    </source>
</evidence>
<dbReference type="PANTHER" id="PTHR28660:SF1">
    <property type="entry name" value="COILED-COIL DOMAIN-CONTAINING PROTEIN 73"/>
    <property type="match status" value="1"/>
</dbReference>
<reference evidence="3" key="1">
    <citation type="submission" date="2025-08" db="UniProtKB">
        <authorList>
            <consortium name="RefSeq"/>
        </authorList>
    </citation>
    <scope>IDENTIFICATION</scope>
</reference>
<dbReference type="Pfam" id="PF15818">
    <property type="entry name" value="CCDC73"/>
    <property type="match status" value="1"/>
</dbReference>
<dbReference type="KEGG" id="muo:115469634"/>
<accession>A0A6P7Y0F2</accession>
<keyword evidence="2" id="KW-1185">Reference proteome</keyword>
<gene>
    <name evidence="3" type="primary">CCDC73</name>
</gene>
<protein>
    <submittedName>
        <fullName evidence="3">Coiled-coil domain-containing protein 73</fullName>
    </submittedName>
</protein>
<evidence type="ECO:0000313" key="3">
    <source>
        <dbReference type="RefSeq" id="XP_030058288.1"/>
    </source>
</evidence>
<dbReference type="OrthoDB" id="6145717at2759"/>
<name>A0A6P7Y0F2_9AMPH</name>
<dbReference type="InParanoid" id="A0A6P7Y0F2"/>
<sequence length="339" mass="39505">MDNLNQLVEGLSEANKPSFQLILAHFEDCSKQMICAANDSYDLAIVKYNLEKKLLEMEQKLQLHILAKEDHLKQLNEVEKSYVSIAYQFGLVKEVHEKLEQNVQAVIQLNQKLTSVDKKKEHEIDHLKQELKKLTVDLLKSKVICQQRAEAENINLIEKEQQLQELQQKLQMENEINKMLNEENIHIKGEKQEIICSLQNVQELLQRQTQVTVSVEAQLNALKEDYQILERDNELQREKAKENEQKFLNLQNEHEKSLGTWKKDNVLLSEQLNEVPKKQLENGCTEVKIGDFNQCGEKYMDKQSMEGCILEFKENQGEHRNEVFKEHNNGLVTKGTVNT</sequence>
<dbReference type="Proteomes" id="UP000515156">
    <property type="component" value="Chromosome 4"/>
</dbReference>
<feature type="coiled-coil region" evidence="1">
    <location>
        <begin position="117"/>
        <end position="183"/>
    </location>
</feature>
<dbReference type="AlphaFoldDB" id="A0A6P7Y0F2"/>
<dbReference type="CTD" id="493860"/>
<dbReference type="RefSeq" id="XP_030058288.1">
    <property type="nucleotide sequence ID" value="XM_030202428.1"/>
</dbReference>
<dbReference type="InterPro" id="IPR031650">
    <property type="entry name" value="CCDC73"/>
</dbReference>
<proteinExistence type="predicted"/>
<evidence type="ECO:0000313" key="2">
    <source>
        <dbReference type="Proteomes" id="UP000515156"/>
    </source>
</evidence>